<evidence type="ECO:0000259" key="8">
    <source>
        <dbReference type="PROSITE" id="PS50903"/>
    </source>
</evidence>
<feature type="domain" description="Rubredoxin-like" evidence="8">
    <location>
        <begin position="5"/>
        <end position="56"/>
    </location>
</feature>
<sequence>MDENGAKYICQACPYIYDPAKGDPEGGIPPGTPFEDIPDDWVCPICLVDKTHFVQLKDKK</sequence>
<proteinExistence type="inferred from homology"/>
<dbReference type="FunFam" id="2.20.28.10:FF:000001">
    <property type="entry name" value="Rubredoxin"/>
    <property type="match status" value="1"/>
</dbReference>
<evidence type="ECO:0000313" key="9">
    <source>
        <dbReference type="EMBL" id="RZD17434.1"/>
    </source>
</evidence>
<feature type="binding site" evidence="7">
    <location>
        <position position="43"/>
    </location>
    <ligand>
        <name>Fe cation</name>
        <dbReference type="ChEBI" id="CHEBI:24875"/>
    </ligand>
</feature>
<feature type="binding site" evidence="7">
    <location>
        <position position="46"/>
    </location>
    <ligand>
        <name>Fe cation</name>
        <dbReference type="ChEBI" id="CHEBI:24875"/>
    </ligand>
</feature>
<evidence type="ECO:0000256" key="7">
    <source>
        <dbReference type="PIRSR" id="PIRSR000071-1"/>
    </source>
</evidence>
<protein>
    <recommendedName>
        <fullName evidence="6">Rubredoxin</fullName>
    </recommendedName>
</protein>
<dbReference type="Gene3D" id="2.20.28.10">
    <property type="match status" value="1"/>
</dbReference>
<dbReference type="Pfam" id="PF00301">
    <property type="entry name" value="Rubredoxin"/>
    <property type="match status" value="1"/>
</dbReference>
<accession>A0A519BJI0</accession>
<feature type="binding site" evidence="7">
    <location>
        <position position="13"/>
    </location>
    <ligand>
        <name>Fe cation</name>
        <dbReference type="ChEBI" id="CHEBI:24875"/>
    </ligand>
</feature>
<dbReference type="InterPro" id="IPR024922">
    <property type="entry name" value="Rubredoxin"/>
</dbReference>
<dbReference type="InterPro" id="IPR024935">
    <property type="entry name" value="Rubredoxin_dom"/>
</dbReference>
<dbReference type="InterPro" id="IPR024934">
    <property type="entry name" value="Rubredoxin-like_dom"/>
</dbReference>
<dbReference type="PANTHER" id="PTHR47627:SF1">
    <property type="entry name" value="RUBREDOXIN-1-RELATED"/>
    <property type="match status" value="1"/>
</dbReference>
<gene>
    <name evidence="9" type="ORF">EVJ46_00610</name>
</gene>
<evidence type="ECO:0000313" key="10">
    <source>
        <dbReference type="Proteomes" id="UP000316562"/>
    </source>
</evidence>
<evidence type="ECO:0000256" key="1">
    <source>
        <dbReference type="ARBA" id="ARBA00005337"/>
    </source>
</evidence>
<dbReference type="PIRSF" id="PIRSF000071">
    <property type="entry name" value="Rubredoxin"/>
    <property type="match status" value="1"/>
</dbReference>
<evidence type="ECO:0000256" key="2">
    <source>
        <dbReference type="ARBA" id="ARBA00022448"/>
    </source>
</evidence>
<reference evidence="9 10" key="1">
    <citation type="journal article" date="2019" name="ISME J.">
        <title>Insights into ecological role of a new deltaproteobacterial order Candidatus Acidulodesulfobacterales by metagenomics and metatranscriptomics.</title>
        <authorList>
            <person name="Tan S."/>
            <person name="Liu J."/>
            <person name="Fang Y."/>
            <person name="Hedlund B.P."/>
            <person name="Lian Z.H."/>
            <person name="Huang L.Y."/>
            <person name="Li J.T."/>
            <person name="Huang L.N."/>
            <person name="Li W.J."/>
            <person name="Jiang H.C."/>
            <person name="Dong H.L."/>
            <person name="Shu W.S."/>
        </authorList>
    </citation>
    <scope>NUCLEOTIDE SEQUENCE [LARGE SCALE GENOMIC DNA]</scope>
    <source>
        <strain evidence="9">AP2</strain>
    </source>
</reference>
<dbReference type="Proteomes" id="UP000316562">
    <property type="component" value="Unassembled WGS sequence"/>
</dbReference>
<feature type="binding site" evidence="7">
    <location>
        <position position="10"/>
    </location>
    <ligand>
        <name>Fe cation</name>
        <dbReference type="ChEBI" id="CHEBI:24875"/>
    </ligand>
</feature>
<dbReference type="GO" id="GO:0005506">
    <property type="term" value="F:iron ion binding"/>
    <property type="evidence" value="ECO:0007669"/>
    <property type="project" value="InterPro"/>
</dbReference>
<evidence type="ECO:0000256" key="4">
    <source>
        <dbReference type="ARBA" id="ARBA00022982"/>
    </source>
</evidence>
<comment type="caution">
    <text evidence="9">The sequence shown here is derived from an EMBL/GenBank/DDBJ whole genome shotgun (WGS) entry which is preliminary data.</text>
</comment>
<dbReference type="PROSITE" id="PS50903">
    <property type="entry name" value="RUBREDOXIN_LIKE"/>
    <property type="match status" value="1"/>
</dbReference>
<evidence type="ECO:0000256" key="3">
    <source>
        <dbReference type="ARBA" id="ARBA00022723"/>
    </source>
</evidence>
<keyword evidence="4 6" id="KW-0249">Electron transport</keyword>
<keyword evidence="5 6" id="KW-0408">Iron</keyword>
<comment type="similarity">
    <text evidence="1 6">Belongs to the rubredoxin family.</text>
</comment>
<dbReference type="PRINTS" id="PR00163">
    <property type="entry name" value="RUBREDOXIN"/>
</dbReference>
<dbReference type="GO" id="GO:0009055">
    <property type="term" value="F:electron transfer activity"/>
    <property type="evidence" value="ECO:0007669"/>
    <property type="project" value="InterPro"/>
</dbReference>
<dbReference type="CDD" id="cd00730">
    <property type="entry name" value="rubredoxin"/>
    <property type="match status" value="1"/>
</dbReference>
<evidence type="ECO:0000256" key="6">
    <source>
        <dbReference type="PIRNR" id="PIRNR000071"/>
    </source>
</evidence>
<organism evidence="9 10">
    <name type="scientific">Acididesulfobacter guangdongensis</name>
    <dbReference type="NCBI Taxonomy" id="2597225"/>
    <lineage>
        <taxon>Bacteria</taxon>
        <taxon>Deltaproteobacteria</taxon>
        <taxon>Candidatus Acidulodesulfobacterales</taxon>
        <taxon>Candidatus Acididesulfobacter</taxon>
    </lineage>
</organism>
<dbReference type="AlphaFoldDB" id="A0A519BJI0"/>
<dbReference type="PANTHER" id="PTHR47627">
    <property type="entry name" value="RUBREDOXIN"/>
    <property type="match status" value="1"/>
</dbReference>
<dbReference type="GO" id="GO:0043448">
    <property type="term" value="P:alkane catabolic process"/>
    <property type="evidence" value="ECO:0007669"/>
    <property type="project" value="TreeGrafter"/>
</dbReference>
<comment type="cofactor">
    <cofactor evidence="6 7">
        <name>Fe(3+)</name>
        <dbReference type="ChEBI" id="CHEBI:29034"/>
    </cofactor>
    <text evidence="6 7">Binds 1 Fe(3+) ion per subunit.</text>
</comment>
<dbReference type="EMBL" id="SGBC01000001">
    <property type="protein sequence ID" value="RZD17434.1"/>
    <property type="molecule type" value="Genomic_DNA"/>
</dbReference>
<dbReference type="InterPro" id="IPR050526">
    <property type="entry name" value="Rubredoxin_ET"/>
</dbReference>
<evidence type="ECO:0000256" key="5">
    <source>
        <dbReference type="ARBA" id="ARBA00023004"/>
    </source>
</evidence>
<dbReference type="SUPFAM" id="SSF57802">
    <property type="entry name" value="Rubredoxin-like"/>
    <property type="match status" value="1"/>
</dbReference>
<keyword evidence="2 6" id="KW-0813">Transport</keyword>
<name>A0A519BJI0_ACIG2</name>
<keyword evidence="3 6" id="KW-0479">Metal-binding</keyword>